<keyword evidence="2" id="KW-0805">Transcription regulation</keyword>
<reference evidence="9" key="2">
    <citation type="submission" date="2024-08" db="UniProtKB">
        <authorList>
            <consortium name="EnsemblMetazoa"/>
        </authorList>
    </citation>
    <scope>IDENTIFICATION</scope>
</reference>
<evidence type="ECO:0000256" key="1">
    <source>
        <dbReference type="ARBA" id="ARBA00004123"/>
    </source>
</evidence>
<dbReference type="InterPro" id="IPR017930">
    <property type="entry name" value="Myb_dom"/>
</dbReference>
<keyword evidence="3" id="KW-0238">DNA-binding</keyword>
<evidence type="ECO:0008006" key="11">
    <source>
        <dbReference type="Google" id="ProtNLM"/>
    </source>
</evidence>
<dbReference type="KEGG" id="dpa:109542227"/>
<feature type="domain" description="HTH myb-type" evidence="8">
    <location>
        <begin position="451"/>
        <end position="503"/>
    </location>
</feature>
<evidence type="ECO:0000313" key="9">
    <source>
        <dbReference type="EnsemblMetazoa" id="XP_019766922.1"/>
    </source>
</evidence>
<name>A0AAR5Q132_DENPD</name>
<dbReference type="GO" id="GO:0000978">
    <property type="term" value="F:RNA polymerase II cis-regulatory region sequence-specific DNA binding"/>
    <property type="evidence" value="ECO:0007669"/>
    <property type="project" value="TreeGrafter"/>
</dbReference>
<keyword evidence="10" id="KW-1185">Reference proteome</keyword>
<dbReference type="PROSITE" id="PS51294">
    <property type="entry name" value="HTH_MYB"/>
    <property type="match status" value="3"/>
</dbReference>
<dbReference type="Pfam" id="PF13921">
    <property type="entry name" value="Myb_DNA-bind_6"/>
    <property type="match status" value="1"/>
</dbReference>
<dbReference type="InterPro" id="IPR051575">
    <property type="entry name" value="Myb-like_DNA-bd"/>
</dbReference>
<evidence type="ECO:0000259" key="8">
    <source>
        <dbReference type="PROSITE" id="PS51294"/>
    </source>
</evidence>
<evidence type="ECO:0000256" key="3">
    <source>
        <dbReference type="ARBA" id="ARBA00023125"/>
    </source>
</evidence>
<dbReference type="InterPro" id="IPR009057">
    <property type="entry name" value="Homeodomain-like_sf"/>
</dbReference>
<dbReference type="SMART" id="SM00717">
    <property type="entry name" value="SANT"/>
    <property type="match status" value="5"/>
</dbReference>
<dbReference type="GO" id="GO:0001006">
    <property type="term" value="F:RNA polymerase III type 3 promoter sequence-specific DNA binding"/>
    <property type="evidence" value="ECO:0007669"/>
    <property type="project" value="TreeGrafter"/>
</dbReference>
<evidence type="ECO:0000313" key="10">
    <source>
        <dbReference type="Proteomes" id="UP000019118"/>
    </source>
</evidence>
<dbReference type="SUPFAM" id="SSF46689">
    <property type="entry name" value="Homeodomain-like"/>
    <property type="match status" value="3"/>
</dbReference>
<evidence type="ECO:0000256" key="5">
    <source>
        <dbReference type="ARBA" id="ARBA00023242"/>
    </source>
</evidence>
<dbReference type="GO" id="GO:0005634">
    <property type="term" value="C:nucleus"/>
    <property type="evidence" value="ECO:0007669"/>
    <property type="project" value="UniProtKB-SubCell"/>
</dbReference>
<accession>A0AAR5Q132</accession>
<evidence type="ECO:0000256" key="2">
    <source>
        <dbReference type="ARBA" id="ARBA00023015"/>
    </source>
</evidence>
<dbReference type="InterPro" id="IPR001005">
    <property type="entry name" value="SANT/Myb"/>
</dbReference>
<feature type="domain" description="Myb-like" evidence="7">
    <location>
        <begin position="447"/>
        <end position="499"/>
    </location>
</feature>
<evidence type="ECO:0000256" key="6">
    <source>
        <dbReference type="SAM" id="MobiDB-lite"/>
    </source>
</evidence>
<keyword evidence="4" id="KW-0804">Transcription</keyword>
<feature type="domain" description="HTH myb-type" evidence="8">
    <location>
        <begin position="285"/>
        <end position="341"/>
    </location>
</feature>
<dbReference type="EnsemblMetazoa" id="XM_019911363.1">
    <property type="protein sequence ID" value="XP_019766922.1"/>
    <property type="gene ID" value="LOC109542227"/>
</dbReference>
<dbReference type="AlphaFoldDB" id="A0AAR5Q132"/>
<comment type="subcellular location">
    <subcellularLocation>
        <location evidence="1">Nucleus</location>
    </subcellularLocation>
</comment>
<feature type="region of interest" description="Disordered" evidence="6">
    <location>
        <begin position="555"/>
        <end position="575"/>
    </location>
</feature>
<dbReference type="GO" id="GO:0042795">
    <property type="term" value="P:snRNA transcription by RNA polymerase II"/>
    <property type="evidence" value="ECO:0007669"/>
    <property type="project" value="TreeGrafter"/>
</dbReference>
<sequence>MEESEDLKRIEEILIQNNERQEPEDAEFAEYSGFEESDTEDDAFEFDDFEVDKCPKPTTNHPSDPMQFITEEERQTINCCTDPELKELLVLNRTKNIQLMQLYRTVKDLLGHCHSDILDLRDAHLLKSSNKTPNPKIWRLGMPYFKTADHFPCPRNADAIRKDQEKEILVYELRMSYKWTQSEMNRLLNGVAFQYKVNRETELLSQIQALRDVLKKTSKKQEVEATTLKIQELKEKHQAISSSKITTYPARGCEKYVDWRRISDKFLRGKYNDVECQVFWNTYLNPDINKTRWTDQEVDQLKQLAVRYNHQKWDLIAEELGNNRTGFMCCVHYYLQTDPPRVAGRFTPEEDKRLCHLVEKFTHGNEVSWARVVARHNFGRSRAQLLYRYKYFLSCKDSIRKGKFTPAEDILILVLVDRFGKYFSRCAQYFPTRSMVQIKARYTSNLQESIKKGFFTVDEDKIILDYVAERKSKDCNWKPLVPKLKRSSAQIRQRYKTLRVFLEKQPSAGLEQAPRRKWTSIDDQESEYQHLRDIADEFQHCSQIPTLADIKKRLKGDRKSQLKPTGAKNRKQPRMITSESVQAALPNLDVDDLLTDFFSNAMNREFAHRVKTMGQPTINARGVGEVLLLLQAKLQLPLNYKEDPRLDQIDRDLLDVMIWDKEPTNGVYAVDSSGSRSGDRPIPPCLSTLYGMRGLVLENNTYKAKLVESSAGFGWAAHESQVLWRINNHLATQAEPVRNQLIIDRELFENRFFAIFTVPAIMSSVRPNSLLLNRLDLDDPVPTTPTYQKRSDKPANVAKQIRTKAALKPELSLAERLKRKIQETIKEASRSQAKPKPQKAQKRVKADADSELEDLHLLEECLEDKGSDEDDVFDEFTSD</sequence>
<feature type="domain" description="HTH myb-type" evidence="8">
    <location>
        <begin position="396"/>
        <end position="450"/>
    </location>
</feature>
<dbReference type="PANTHER" id="PTHR46621:SF1">
    <property type="entry name" value="SNRNA-ACTIVATING PROTEIN COMPLEX SUBUNIT 4"/>
    <property type="match status" value="1"/>
</dbReference>
<dbReference type="Proteomes" id="UP000019118">
    <property type="component" value="Unassembled WGS sequence"/>
</dbReference>
<organism evidence="9 10">
    <name type="scientific">Dendroctonus ponderosae</name>
    <name type="common">Mountain pine beetle</name>
    <dbReference type="NCBI Taxonomy" id="77166"/>
    <lineage>
        <taxon>Eukaryota</taxon>
        <taxon>Metazoa</taxon>
        <taxon>Ecdysozoa</taxon>
        <taxon>Arthropoda</taxon>
        <taxon>Hexapoda</taxon>
        <taxon>Insecta</taxon>
        <taxon>Pterygota</taxon>
        <taxon>Neoptera</taxon>
        <taxon>Endopterygota</taxon>
        <taxon>Coleoptera</taxon>
        <taxon>Polyphaga</taxon>
        <taxon>Cucujiformia</taxon>
        <taxon>Curculionidae</taxon>
        <taxon>Scolytinae</taxon>
        <taxon>Dendroctonus</taxon>
    </lineage>
</organism>
<dbReference type="CTD" id="40949"/>
<protein>
    <recommendedName>
        <fullName evidence="11">snRNA-activating protein complex subunit 4</fullName>
    </recommendedName>
</protein>
<dbReference type="PANTHER" id="PTHR46621">
    <property type="entry name" value="SNRNA-ACTIVATING PROTEIN COMPLEX SUBUNIT 4"/>
    <property type="match status" value="1"/>
</dbReference>
<dbReference type="Gene3D" id="1.10.10.60">
    <property type="entry name" value="Homeodomain-like"/>
    <property type="match status" value="4"/>
</dbReference>
<evidence type="ECO:0000259" key="7">
    <source>
        <dbReference type="PROSITE" id="PS50090"/>
    </source>
</evidence>
<dbReference type="GO" id="GO:0019185">
    <property type="term" value="C:snRNA-activating protein complex"/>
    <property type="evidence" value="ECO:0007669"/>
    <property type="project" value="TreeGrafter"/>
</dbReference>
<dbReference type="GeneID" id="109542227"/>
<keyword evidence="5" id="KW-0539">Nucleus</keyword>
<dbReference type="Pfam" id="PF00249">
    <property type="entry name" value="Myb_DNA-binding"/>
    <property type="match status" value="1"/>
</dbReference>
<feature type="domain" description="Myb-like" evidence="7">
    <location>
        <begin position="285"/>
        <end position="329"/>
    </location>
</feature>
<dbReference type="GO" id="GO:0042796">
    <property type="term" value="P:snRNA transcription by RNA polymerase III"/>
    <property type="evidence" value="ECO:0007669"/>
    <property type="project" value="TreeGrafter"/>
</dbReference>
<reference evidence="10" key="1">
    <citation type="journal article" date="2013" name="Genome Biol.">
        <title>Draft genome of the mountain pine beetle, Dendroctonus ponderosae Hopkins, a major forest pest.</title>
        <authorList>
            <person name="Keeling C.I."/>
            <person name="Yuen M.M."/>
            <person name="Liao N.Y."/>
            <person name="Docking T.R."/>
            <person name="Chan S.K."/>
            <person name="Taylor G.A."/>
            <person name="Palmquist D.L."/>
            <person name="Jackman S.D."/>
            <person name="Nguyen A."/>
            <person name="Li M."/>
            <person name="Henderson H."/>
            <person name="Janes J.K."/>
            <person name="Zhao Y."/>
            <person name="Pandoh P."/>
            <person name="Moore R."/>
            <person name="Sperling F.A."/>
            <person name="Huber D.P."/>
            <person name="Birol I."/>
            <person name="Jones S.J."/>
            <person name="Bohlmann J."/>
        </authorList>
    </citation>
    <scope>NUCLEOTIDE SEQUENCE</scope>
</reference>
<dbReference type="CDD" id="cd00167">
    <property type="entry name" value="SANT"/>
    <property type="match status" value="3"/>
</dbReference>
<feature type="domain" description="Myb-like" evidence="7">
    <location>
        <begin position="338"/>
        <end position="393"/>
    </location>
</feature>
<proteinExistence type="predicted"/>
<dbReference type="PROSITE" id="PS50090">
    <property type="entry name" value="MYB_LIKE"/>
    <property type="match status" value="3"/>
</dbReference>
<evidence type="ECO:0000256" key="4">
    <source>
        <dbReference type="ARBA" id="ARBA00023163"/>
    </source>
</evidence>
<feature type="region of interest" description="Disordered" evidence="6">
    <location>
        <begin position="824"/>
        <end position="851"/>
    </location>
</feature>